<dbReference type="InterPro" id="IPR004107">
    <property type="entry name" value="Integrase_SAM-like_N"/>
</dbReference>
<dbReference type="CDD" id="cd01189">
    <property type="entry name" value="INT_ICEBs1_C_like"/>
    <property type="match status" value="1"/>
</dbReference>
<evidence type="ECO:0000256" key="3">
    <source>
        <dbReference type="ARBA" id="ARBA00023125"/>
    </source>
</evidence>
<dbReference type="GO" id="GO:0006310">
    <property type="term" value="P:DNA recombination"/>
    <property type="evidence" value="ECO:0007669"/>
    <property type="project" value="UniProtKB-KW"/>
</dbReference>
<dbReference type="Gene3D" id="1.10.443.10">
    <property type="entry name" value="Intergrase catalytic core"/>
    <property type="match status" value="1"/>
</dbReference>
<dbReference type="AlphaFoldDB" id="A0A916WXI9"/>
<dbReference type="InterPro" id="IPR050808">
    <property type="entry name" value="Phage_Integrase"/>
</dbReference>
<reference evidence="8" key="2">
    <citation type="submission" date="2020-09" db="EMBL/GenBank/DDBJ databases">
        <authorList>
            <person name="Sun Q."/>
            <person name="Zhou Y."/>
        </authorList>
    </citation>
    <scope>NUCLEOTIDE SEQUENCE</scope>
    <source>
        <strain evidence="8">CGMCC 1.15085</strain>
    </source>
</reference>
<dbReference type="PROSITE" id="PS51900">
    <property type="entry name" value="CB"/>
    <property type="match status" value="1"/>
</dbReference>
<dbReference type="RefSeq" id="WP_188837866.1">
    <property type="nucleotide sequence ID" value="NZ_BMHI01000004.1"/>
</dbReference>
<keyword evidence="4" id="KW-0233">DNA recombination</keyword>
<evidence type="ECO:0000256" key="1">
    <source>
        <dbReference type="ARBA" id="ARBA00008857"/>
    </source>
</evidence>
<reference evidence="8" key="1">
    <citation type="journal article" date="2014" name="Int. J. Syst. Evol. Microbiol.">
        <title>Complete genome sequence of Corynebacterium casei LMG S-19264T (=DSM 44701T), isolated from a smear-ripened cheese.</title>
        <authorList>
            <consortium name="US DOE Joint Genome Institute (JGI-PGF)"/>
            <person name="Walter F."/>
            <person name="Albersmeier A."/>
            <person name="Kalinowski J."/>
            <person name="Ruckert C."/>
        </authorList>
    </citation>
    <scope>NUCLEOTIDE SEQUENCE</scope>
    <source>
        <strain evidence="8">CGMCC 1.15085</strain>
    </source>
</reference>
<evidence type="ECO:0000259" key="6">
    <source>
        <dbReference type="PROSITE" id="PS51898"/>
    </source>
</evidence>
<dbReference type="Proteomes" id="UP000636793">
    <property type="component" value="Unassembled WGS sequence"/>
</dbReference>
<feature type="domain" description="Tyr recombinase" evidence="6">
    <location>
        <begin position="183"/>
        <end position="387"/>
    </location>
</feature>
<keyword evidence="2" id="KW-0229">DNA integration</keyword>
<protein>
    <submittedName>
        <fullName evidence="8">Prophage phiRv2 integrase</fullName>
    </submittedName>
</protein>
<accession>A0A916WXI9</accession>
<gene>
    <name evidence="8" type="ORF">GCM10011492_30610</name>
</gene>
<feature type="domain" description="Core-binding (CB)" evidence="7">
    <location>
        <begin position="82"/>
        <end position="161"/>
    </location>
</feature>
<evidence type="ECO:0000259" key="7">
    <source>
        <dbReference type="PROSITE" id="PS51900"/>
    </source>
</evidence>
<dbReference type="GO" id="GO:0003677">
    <property type="term" value="F:DNA binding"/>
    <property type="evidence" value="ECO:0007669"/>
    <property type="project" value="UniProtKB-UniRule"/>
</dbReference>
<proteinExistence type="inferred from homology"/>
<dbReference type="InterPro" id="IPR058717">
    <property type="entry name" value="Phage_L5_Integrase_N"/>
</dbReference>
<dbReference type="GO" id="GO:0015074">
    <property type="term" value="P:DNA integration"/>
    <property type="evidence" value="ECO:0007669"/>
    <property type="project" value="UniProtKB-KW"/>
</dbReference>
<dbReference type="Pfam" id="PF14659">
    <property type="entry name" value="Phage_int_SAM_3"/>
    <property type="match status" value="1"/>
</dbReference>
<evidence type="ECO:0000313" key="9">
    <source>
        <dbReference type="Proteomes" id="UP000636793"/>
    </source>
</evidence>
<evidence type="ECO:0000256" key="2">
    <source>
        <dbReference type="ARBA" id="ARBA00022908"/>
    </source>
</evidence>
<evidence type="ECO:0000313" key="8">
    <source>
        <dbReference type="EMBL" id="GGB37725.1"/>
    </source>
</evidence>
<dbReference type="InterPro" id="IPR002104">
    <property type="entry name" value="Integrase_catalytic"/>
</dbReference>
<sequence>MEASDHMARSDFGRVQKLPSGKFRARYQYLGSLHLAPHTYLTQTDARAWLVAEKRLISSDSWTPPAVRAAAAKRAKATEAQNIFRTYATTWLDGRHDLRANTHAAYTLALKRHLLPTFGDLAIDAITTADVRAWFNSYGQKTPTARARAYQVLASIMNHAVDNDVIGKSPCRIKGGGIAQVKHEPEPLTLAELFALANAMPAKHYALTLLCGLGGLRFGEAVALRRRDIDLRAGTVRIARGATRTNGVKSVGAPKTNAGKRTISVPTVVIDALADHLKTVASAADSLVFPADNGEVLAPSALYGSKPRIEKRGRKKYAKNGYGFYRARVEIGRPAFHWHDLRHTAASLGDQAEATPKEMQHRLGHTTPTMALRYQHSTAERDKAVADRLQAQIDAMAKVITTAP</sequence>
<dbReference type="InterPro" id="IPR011010">
    <property type="entry name" value="DNA_brk_join_enz"/>
</dbReference>
<dbReference type="InterPro" id="IPR013762">
    <property type="entry name" value="Integrase-like_cat_sf"/>
</dbReference>
<dbReference type="InterPro" id="IPR044068">
    <property type="entry name" value="CB"/>
</dbReference>
<organism evidence="8 9">
    <name type="scientific">Flexivirga endophytica</name>
    <dbReference type="NCBI Taxonomy" id="1849103"/>
    <lineage>
        <taxon>Bacteria</taxon>
        <taxon>Bacillati</taxon>
        <taxon>Actinomycetota</taxon>
        <taxon>Actinomycetes</taxon>
        <taxon>Micrococcales</taxon>
        <taxon>Dermacoccaceae</taxon>
        <taxon>Flexivirga</taxon>
    </lineage>
</organism>
<dbReference type="Pfam" id="PF00589">
    <property type="entry name" value="Phage_integrase"/>
    <property type="match status" value="1"/>
</dbReference>
<dbReference type="InterPro" id="IPR010998">
    <property type="entry name" value="Integrase_recombinase_N"/>
</dbReference>
<dbReference type="PANTHER" id="PTHR30629">
    <property type="entry name" value="PROPHAGE INTEGRASE"/>
    <property type="match status" value="1"/>
</dbReference>
<evidence type="ECO:0000256" key="4">
    <source>
        <dbReference type="ARBA" id="ARBA00023172"/>
    </source>
</evidence>
<dbReference type="SUPFAM" id="SSF56349">
    <property type="entry name" value="DNA breaking-rejoining enzymes"/>
    <property type="match status" value="1"/>
</dbReference>
<keyword evidence="9" id="KW-1185">Reference proteome</keyword>
<dbReference type="Pfam" id="PF26003">
    <property type="entry name" value="Integrase_N_phage"/>
    <property type="match status" value="1"/>
</dbReference>
<name>A0A916WXI9_9MICO</name>
<evidence type="ECO:0000256" key="5">
    <source>
        <dbReference type="PROSITE-ProRule" id="PRU01248"/>
    </source>
</evidence>
<dbReference type="PANTHER" id="PTHR30629:SF2">
    <property type="entry name" value="PROPHAGE INTEGRASE INTS-RELATED"/>
    <property type="match status" value="1"/>
</dbReference>
<comment type="caution">
    <text evidence="8">The sequence shown here is derived from an EMBL/GenBank/DDBJ whole genome shotgun (WGS) entry which is preliminary data.</text>
</comment>
<dbReference type="Gene3D" id="1.10.150.130">
    <property type="match status" value="1"/>
</dbReference>
<dbReference type="PROSITE" id="PS51898">
    <property type="entry name" value="TYR_RECOMBINASE"/>
    <property type="match status" value="1"/>
</dbReference>
<dbReference type="EMBL" id="BMHI01000004">
    <property type="protein sequence ID" value="GGB37725.1"/>
    <property type="molecule type" value="Genomic_DNA"/>
</dbReference>
<keyword evidence="3 5" id="KW-0238">DNA-binding</keyword>
<comment type="similarity">
    <text evidence="1">Belongs to the 'phage' integrase family.</text>
</comment>